<protein>
    <recommendedName>
        <fullName evidence="1">Thioredoxin domain-containing protein</fullName>
    </recommendedName>
</protein>
<reference evidence="2 3" key="1">
    <citation type="submission" date="2018-06" db="EMBL/GenBank/DDBJ databases">
        <title>WGS assembly of Brassica rapa FPsc.</title>
        <authorList>
            <person name="Bowman J."/>
            <person name="Kohchi T."/>
            <person name="Yamato K."/>
            <person name="Jenkins J."/>
            <person name="Shu S."/>
            <person name="Ishizaki K."/>
            <person name="Yamaoka S."/>
            <person name="Nishihama R."/>
            <person name="Nakamura Y."/>
            <person name="Berger F."/>
            <person name="Adam C."/>
            <person name="Aki S."/>
            <person name="Althoff F."/>
            <person name="Araki T."/>
            <person name="Arteaga-Vazquez M."/>
            <person name="Balasubrmanian S."/>
            <person name="Bauer D."/>
            <person name="Boehm C."/>
            <person name="Briginshaw L."/>
            <person name="Caballero-Perez J."/>
            <person name="Catarino B."/>
            <person name="Chen F."/>
            <person name="Chiyoda S."/>
            <person name="Chovatia M."/>
            <person name="Davies K."/>
            <person name="Delmans M."/>
            <person name="Demura T."/>
            <person name="Dierschke T."/>
            <person name="Dolan L."/>
            <person name="Dorantes-Acosta A."/>
            <person name="Eklund D."/>
            <person name="Florent S."/>
            <person name="Flores-Sandoval E."/>
            <person name="Fujiyama A."/>
            <person name="Fukuzawa H."/>
            <person name="Galik B."/>
            <person name="Grimanelli D."/>
            <person name="Grimwood J."/>
            <person name="Grossniklaus U."/>
            <person name="Hamada T."/>
            <person name="Haseloff J."/>
            <person name="Hetherington A."/>
            <person name="Higo A."/>
            <person name="Hirakawa Y."/>
            <person name="Hundley H."/>
            <person name="Ikeda Y."/>
            <person name="Inoue K."/>
            <person name="Inoue S."/>
            <person name="Ishida S."/>
            <person name="Jia Q."/>
            <person name="Kakita M."/>
            <person name="Kanazawa T."/>
            <person name="Kawai Y."/>
            <person name="Kawashima T."/>
            <person name="Kennedy M."/>
            <person name="Kinose K."/>
            <person name="Kinoshita T."/>
            <person name="Kohara Y."/>
            <person name="Koide E."/>
            <person name="Komatsu K."/>
            <person name="Kopischke S."/>
            <person name="Kubo M."/>
            <person name="Kyozuka J."/>
            <person name="Lagercrantz U."/>
            <person name="Lin S."/>
            <person name="Lindquist E."/>
            <person name="Lipzen A."/>
            <person name="Lu C."/>
            <person name="Luna E."/>
            <person name="Martienssen R."/>
            <person name="Minamino N."/>
            <person name="Mizutani M."/>
            <person name="Mizutani M."/>
            <person name="Mochizuki N."/>
            <person name="Monte I."/>
            <person name="Mosher R."/>
            <person name="Nagasaki H."/>
            <person name="Nakagami H."/>
            <person name="Naramoto S."/>
            <person name="Nishitani K."/>
            <person name="Ohtani M."/>
            <person name="Okamoto T."/>
            <person name="Okumura M."/>
            <person name="Phillips J."/>
            <person name="Pollak B."/>
            <person name="Reinders A."/>
            <person name="Roevekamp M."/>
            <person name="Sano R."/>
            <person name="Sawa S."/>
            <person name="Schmid M."/>
            <person name="Shirakawa M."/>
            <person name="Solano R."/>
            <person name="Spunde A."/>
            <person name="Suetsugu N."/>
            <person name="Sugano S."/>
            <person name="Sugiyama A."/>
            <person name="Sun R."/>
            <person name="Suzuki Y."/>
            <person name="Takenaka M."/>
            <person name="Takezawa D."/>
            <person name="Tomogane H."/>
            <person name="Tsuzuki M."/>
            <person name="Ueda T."/>
            <person name="Umeda M."/>
            <person name="Ward J."/>
            <person name="Watanabe Y."/>
            <person name="Yazaki K."/>
            <person name="Yokoyama R."/>
            <person name="Yoshitake Y."/>
            <person name="Yotsui I."/>
            <person name="Zachgo S."/>
            <person name="Schmutz J."/>
        </authorList>
    </citation>
    <scope>NUCLEOTIDE SEQUENCE [LARGE SCALE GENOMIC DNA]</scope>
    <source>
        <strain evidence="3">cv. B-3</strain>
    </source>
</reference>
<dbReference type="EMBL" id="CM010630">
    <property type="protein sequence ID" value="RID68415.1"/>
    <property type="molecule type" value="Genomic_DNA"/>
</dbReference>
<dbReference type="Gene3D" id="3.40.30.10">
    <property type="entry name" value="Glutaredoxin"/>
    <property type="match status" value="1"/>
</dbReference>
<dbReference type="Pfam" id="PF00085">
    <property type="entry name" value="Thioredoxin"/>
    <property type="match status" value="1"/>
</dbReference>
<accession>A0A397ZT76</accession>
<dbReference type="Proteomes" id="UP000264353">
    <property type="component" value="Chromosome A3"/>
</dbReference>
<dbReference type="InterPro" id="IPR036249">
    <property type="entry name" value="Thioredoxin-like_sf"/>
</dbReference>
<dbReference type="SUPFAM" id="SSF52833">
    <property type="entry name" value="Thioredoxin-like"/>
    <property type="match status" value="1"/>
</dbReference>
<dbReference type="PANTHER" id="PTHR45663:SF32">
    <property type="entry name" value="THIOREDOXIN FAMILY PROTEIN-RELATED"/>
    <property type="match status" value="1"/>
</dbReference>
<evidence type="ECO:0000313" key="3">
    <source>
        <dbReference type="Proteomes" id="UP000264353"/>
    </source>
</evidence>
<organism evidence="2 3">
    <name type="scientific">Brassica campestris</name>
    <name type="common">Field mustard</name>
    <dbReference type="NCBI Taxonomy" id="3711"/>
    <lineage>
        <taxon>Eukaryota</taxon>
        <taxon>Viridiplantae</taxon>
        <taxon>Streptophyta</taxon>
        <taxon>Embryophyta</taxon>
        <taxon>Tracheophyta</taxon>
        <taxon>Spermatophyta</taxon>
        <taxon>Magnoliopsida</taxon>
        <taxon>eudicotyledons</taxon>
        <taxon>Gunneridae</taxon>
        <taxon>Pentapetalae</taxon>
        <taxon>rosids</taxon>
        <taxon>malvids</taxon>
        <taxon>Brassicales</taxon>
        <taxon>Brassicaceae</taxon>
        <taxon>Brassiceae</taxon>
        <taxon>Brassica</taxon>
    </lineage>
</organism>
<sequence length="85" mass="10268">MFIQDWRPSCRYVRHVMDEFNSKYTGRFKFYTLNVRKERGIAICYDIFNVPASIVFKGGDEMARVNGFHLYELERLVKQYDDLKM</sequence>
<dbReference type="CDD" id="cd02947">
    <property type="entry name" value="TRX_family"/>
    <property type="match status" value="1"/>
</dbReference>
<dbReference type="AlphaFoldDB" id="A0A397ZT76"/>
<feature type="domain" description="Thioredoxin" evidence="1">
    <location>
        <begin position="2"/>
        <end position="72"/>
    </location>
</feature>
<proteinExistence type="predicted"/>
<evidence type="ECO:0000313" key="2">
    <source>
        <dbReference type="EMBL" id="RID68415.1"/>
    </source>
</evidence>
<dbReference type="PANTHER" id="PTHR45663">
    <property type="entry name" value="GEO12009P1"/>
    <property type="match status" value="1"/>
</dbReference>
<evidence type="ECO:0000259" key="1">
    <source>
        <dbReference type="Pfam" id="PF00085"/>
    </source>
</evidence>
<dbReference type="InterPro" id="IPR013766">
    <property type="entry name" value="Thioredoxin_domain"/>
</dbReference>
<name>A0A397ZT76_BRACM</name>
<gene>
    <name evidence="2" type="ORF">BRARA_C00574</name>
</gene>